<dbReference type="PRINTS" id="PR00032">
    <property type="entry name" value="HTHARAC"/>
</dbReference>
<dbReference type="Proteomes" id="UP000256304">
    <property type="component" value="Unassembled WGS sequence"/>
</dbReference>
<keyword evidence="6" id="KW-1185">Reference proteome</keyword>
<dbReference type="Pfam" id="PF02311">
    <property type="entry name" value="AraC_binding"/>
    <property type="match status" value="1"/>
</dbReference>
<feature type="domain" description="HTH araC/xylS-type" evidence="4">
    <location>
        <begin position="187"/>
        <end position="285"/>
    </location>
</feature>
<dbReference type="AlphaFoldDB" id="A0A3D9SDA5"/>
<dbReference type="Gene3D" id="1.10.10.60">
    <property type="entry name" value="Homeodomain-like"/>
    <property type="match status" value="2"/>
</dbReference>
<dbReference type="PROSITE" id="PS01124">
    <property type="entry name" value="HTH_ARAC_FAMILY_2"/>
    <property type="match status" value="1"/>
</dbReference>
<evidence type="ECO:0000256" key="1">
    <source>
        <dbReference type="ARBA" id="ARBA00023015"/>
    </source>
</evidence>
<name>A0A3D9SDA5_9BACL</name>
<evidence type="ECO:0000256" key="2">
    <source>
        <dbReference type="ARBA" id="ARBA00023125"/>
    </source>
</evidence>
<evidence type="ECO:0000256" key="3">
    <source>
        <dbReference type="ARBA" id="ARBA00023163"/>
    </source>
</evidence>
<dbReference type="SMART" id="SM00342">
    <property type="entry name" value="HTH_ARAC"/>
    <property type="match status" value="1"/>
</dbReference>
<dbReference type="InterPro" id="IPR018060">
    <property type="entry name" value="HTH_AraC"/>
</dbReference>
<dbReference type="EMBL" id="QTTN01000003">
    <property type="protein sequence ID" value="REE92842.1"/>
    <property type="molecule type" value="Genomic_DNA"/>
</dbReference>
<dbReference type="GO" id="GO:0043565">
    <property type="term" value="F:sequence-specific DNA binding"/>
    <property type="evidence" value="ECO:0007669"/>
    <property type="project" value="InterPro"/>
</dbReference>
<dbReference type="PANTHER" id="PTHR43280:SF2">
    <property type="entry name" value="HTH-TYPE TRANSCRIPTIONAL REGULATOR EXSA"/>
    <property type="match status" value="1"/>
</dbReference>
<sequence length="285" mass="32861">MYYITITCTILLQNEVDSVLTEVMSCSYSYHTQPFQITNHGSLRAYLFRLQTEGTCEALVDGRMQRIEAGDLLLFRPGDAYHLNVISPHNDADTNEAESGVKSGDYYVICRGSWLDEWWSRKDRPRKVKVVPDERWLSIWQALILEKRRFEAEDTELADYLLRALCLGLDRAISTQSALQGKSFIATRMKNFIDEHAADPFTVSDIANHVGLSVSRTVHLFKECYAMTIIQYTQNVRLSMAIERIKYSTMTLEQIAETCGFGSYSYFYRVFRQKYGVSPAVYRIQ</sequence>
<protein>
    <submittedName>
        <fullName evidence="5">AraC family transcriptional regulator of arabinose operon</fullName>
    </submittedName>
</protein>
<dbReference type="InterPro" id="IPR018062">
    <property type="entry name" value="HTH_AraC-typ_CS"/>
</dbReference>
<evidence type="ECO:0000313" key="5">
    <source>
        <dbReference type="EMBL" id="REE92842.1"/>
    </source>
</evidence>
<keyword evidence="2" id="KW-0238">DNA-binding</keyword>
<dbReference type="InterPro" id="IPR003313">
    <property type="entry name" value="AraC-bd"/>
</dbReference>
<dbReference type="PANTHER" id="PTHR43280">
    <property type="entry name" value="ARAC-FAMILY TRANSCRIPTIONAL REGULATOR"/>
    <property type="match status" value="1"/>
</dbReference>
<proteinExistence type="predicted"/>
<dbReference type="GO" id="GO:0003700">
    <property type="term" value="F:DNA-binding transcription factor activity"/>
    <property type="evidence" value="ECO:0007669"/>
    <property type="project" value="InterPro"/>
</dbReference>
<reference evidence="5 6" key="1">
    <citation type="submission" date="2018-08" db="EMBL/GenBank/DDBJ databases">
        <title>Genomic Encyclopedia of Type Strains, Phase III (KMG-III): the genomes of soil and plant-associated and newly described type strains.</title>
        <authorList>
            <person name="Whitman W."/>
        </authorList>
    </citation>
    <scope>NUCLEOTIDE SEQUENCE [LARGE SCALE GENOMIC DNA]</scope>
    <source>
        <strain evidence="5 6">CGMCC 1.10966</strain>
    </source>
</reference>
<dbReference type="InterPro" id="IPR009057">
    <property type="entry name" value="Homeodomain-like_sf"/>
</dbReference>
<dbReference type="Pfam" id="PF12833">
    <property type="entry name" value="HTH_18"/>
    <property type="match status" value="1"/>
</dbReference>
<dbReference type="PROSITE" id="PS00041">
    <property type="entry name" value="HTH_ARAC_FAMILY_1"/>
    <property type="match status" value="1"/>
</dbReference>
<accession>A0A3D9SDA5</accession>
<comment type="caution">
    <text evidence="5">The sequence shown here is derived from an EMBL/GenBank/DDBJ whole genome shotgun (WGS) entry which is preliminary data.</text>
</comment>
<gene>
    <name evidence="5" type="ORF">A8990_103147</name>
</gene>
<keyword evidence="3" id="KW-0804">Transcription</keyword>
<dbReference type="InterPro" id="IPR020449">
    <property type="entry name" value="Tscrpt_reg_AraC-type_HTH"/>
</dbReference>
<keyword evidence="1" id="KW-0805">Transcription regulation</keyword>
<evidence type="ECO:0000259" key="4">
    <source>
        <dbReference type="PROSITE" id="PS01124"/>
    </source>
</evidence>
<dbReference type="SUPFAM" id="SSF51215">
    <property type="entry name" value="Regulatory protein AraC"/>
    <property type="match status" value="1"/>
</dbReference>
<dbReference type="InterPro" id="IPR037923">
    <property type="entry name" value="HTH-like"/>
</dbReference>
<evidence type="ECO:0000313" key="6">
    <source>
        <dbReference type="Proteomes" id="UP000256304"/>
    </source>
</evidence>
<organism evidence="5 6">
    <name type="scientific">Paenibacillus taihuensis</name>
    <dbReference type="NCBI Taxonomy" id="1156355"/>
    <lineage>
        <taxon>Bacteria</taxon>
        <taxon>Bacillati</taxon>
        <taxon>Bacillota</taxon>
        <taxon>Bacilli</taxon>
        <taxon>Bacillales</taxon>
        <taxon>Paenibacillaceae</taxon>
        <taxon>Paenibacillus</taxon>
    </lineage>
</organism>
<dbReference type="SUPFAM" id="SSF46689">
    <property type="entry name" value="Homeodomain-like"/>
    <property type="match status" value="2"/>
</dbReference>